<dbReference type="GO" id="GO:0009097">
    <property type="term" value="P:isoleucine biosynthetic process"/>
    <property type="evidence" value="ECO:0007669"/>
    <property type="project" value="UniProtKB-UniRule"/>
</dbReference>
<accession>A0A0P1MRC8</accession>
<dbReference type="PANTHER" id="PTHR30239:SF0">
    <property type="entry name" value="ACETOLACTATE SYNTHASE SMALL SUBUNIT 1, CHLOROPLASTIC"/>
    <property type="match status" value="1"/>
</dbReference>
<keyword evidence="11" id="KW-1185">Reference proteome</keyword>
<dbReference type="InterPro" id="IPR039557">
    <property type="entry name" value="AHAS_ACT"/>
</dbReference>
<organism evidence="10 11">
    <name type="scientific">Candidatus Chryseopegocella kryptomonas</name>
    <dbReference type="NCBI Taxonomy" id="1633643"/>
    <lineage>
        <taxon>Bacteria</taxon>
        <taxon>Pseudomonadati</taxon>
        <taxon>Candidatus Kryptoniota</taxon>
        <taxon>Candidatus Chryseopegocella</taxon>
    </lineage>
</organism>
<dbReference type="FunFam" id="3.30.70.1150:FF:000001">
    <property type="entry name" value="Acetolactate synthase small subunit"/>
    <property type="match status" value="1"/>
</dbReference>
<evidence type="ECO:0000256" key="6">
    <source>
        <dbReference type="ARBA" id="ARBA00023304"/>
    </source>
</evidence>
<dbReference type="Pfam" id="PF10369">
    <property type="entry name" value="ALS_ss_C"/>
    <property type="match status" value="1"/>
</dbReference>
<comment type="pathway">
    <text evidence="2 8">Amino-acid biosynthesis; L-valine biosynthesis; L-valine from pyruvate: step 1/4.</text>
</comment>
<evidence type="ECO:0000256" key="8">
    <source>
        <dbReference type="RuleBase" id="RU368092"/>
    </source>
</evidence>
<comment type="function">
    <text evidence="8">Catalyzes the conversion of 2 pyruvate molecules into acetolactate in the first common step of the biosynthetic pathway of the branched-amino acids such as leucine, isoleucine, and valine.</text>
</comment>
<keyword evidence="6 8" id="KW-0100">Branched-chain amino acid biosynthesis</keyword>
<evidence type="ECO:0000256" key="7">
    <source>
        <dbReference type="ARBA" id="ARBA00048670"/>
    </source>
</evidence>
<evidence type="ECO:0000313" key="11">
    <source>
        <dbReference type="Proteomes" id="UP000199197"/>
    </source>
</evidence>
<dbReference type="Pfam" id="PF22629">
    <property type="entry name" value="ACT_AHAS_ss"/>
    <property type="match status" value="1"/>
</dbReference>
<dbReference type="UniPathway" id="UPA00047">
    <property type="reaction ID" value="UER00055"/>
</dbReference>
<dbReference type="NCBIfam" id="NF008864">
    <property type="entry name" value="PRK11895.1"/>
    <property type="match status" value="1"/>
</dbReference>
<dbReference type="GO" id="GO:1990610">
    <property type="term" value="F:acetolactate synthase regulator activity"/>
    <property type="evidence" value="ECO:0007669"/>
    <property type="project" value="UniProtKB-UniRule"/>
</dbReference>
<protein>
    <recommendedName>
        <fullName evidence="8">Acetolactate synthase small subunit</fullName>
        <shortName evidence="8">AHAS</shortName>
        <shortName evidence="8">ALS</shortName>
        <ecNumber evidence="8">2.2.1.6</ecNumber>
    </recommendedName>
    <alternativeName>
        <fullName evidence="8">Acetohydroxy-acid synthase small subunit</fullName>
    </alternativeName>
</protein>
<comment type="subunit">
    <text evidence="4 8">Dimer of large and small chains.</text>
</comment>
<dbReference type="GO" id="GO:0003984">
    <property type="term" value="F:acetolactate synthase activity"/>
    <property type="evidence" value="ECO:0007669"/>
    <property type="project" value="UniProtKB-UniRule"/>
</dbReference>
<feature type="domain" description="ACT" evidence="9">
    <location>
        <begin position="4"/>
        <end position="78"/>
    </location>
</feature>
<comment type="pathway">
    <text evidence="1 8">Amino-acid biosynthesis; L-isoleucine biosynthesis; L-isoleucine from 2-oxobutanoate: step 1/4.</text>
</comment>
<dbReference type="EC" id="2.2.1.6" evidence="8"/>
<dbReference type="EMBL" id="CZVW01000004">
    <property type="protein sequence ID" value="CUS98221.1"/>
    <property type="molecule type" value="Genomic_DNA"/>
</dbReference>
<dbReference type="GO" id="GO:0005829">
    <property type="term" value="C:cytosol"/>
    <property type="evidence" value="ECO:0007669"/>
    <property type="project" value="TreeGrafter"/>
</dbReference>
<dbReference type="InterPro" id="IPR019455">
    <property type="entry name" value="Acetolactate_synth_ssu_C"/>
</dbReference>
<evidence type="ECO:0000256" key="4">
    <source>
        <dbReference type="ARBA" id="ARBA00011744"/>
    </source>
</evidence>
<name>A0A0P1MRC8_9BACT</name>
<dbReference type="InterPro" id="IPR004789">
    <property type="entry name" value="Acetalactate_synth_ssu"/>
</dbReference>
<dbReference type="NCBIfam" id="TIGR00119">
    <property type="entry name" value="acolac_sm"/>
    <property type="match status" value="1"/>
</dbReference>
<dbReference type="InterPro" id="IPR045865">
    <property type="entry name" value="ACT-like_dom_sf"/>
</dbReference>
<evidence type="ECO:0000256" key="1">
    <source>
        <dbReference type="ARBA" id="ARBA00004974"/>
    </source>
</evidence>
<dbReference type="InterPro" id="IPR027271">
    <property type="entry name" value="Acetolactate_synth/TF_NikR_C"/>
</dbReference>
<dbReference type="GO" id="GO:0009099">
    <property type="term" value="P:L-valine biosynthetic process"/>
    <property type="evidence" value="ECO:0007669"/>
    <property type="project" value="UniProtKB-UniRule"/>
</dbReference>
<dbReference type="PROSITE" id="PS51671">
    <property type="entry name" value="ACT"/>
    <property type="match status" value="1"/>
</dbReference>
<keyword evidence="8" id="KW-0808">Transferase</keyword>
<dbReference type="SUPFAM" id="SSF55021">
    <property type="entry name" value="ACT-like"/>
    <property type="match status" value="2"/>
</dbReference>
<keyword evidence="5 8" id="KW-0028">Amino-acid biosynthesis</keyword>
<dbReference type="OrthoDB" id="9787365at2"/>
<dbReference type="AlphaFoldDB" id="A0A0P1MRC8"/>
<dbReference type="RefSeq" id="WP_092347791.1">
    <property type="nucleotide sequence ID" value="NZ_CZVW01000004.1"/>
</dbReference>
<reference evidence="11" key="1">
    <citation type="submission" date="2015-11" db="EMBL/GenBank/DDBJ databases">
        <authorList>
            <person name="Varghese N."/>
        </authorList>
    </citation>
    <scope>NUCLEOTIDE SEQUENCE [LARGE SCALE GENOMIC DNA]</scope>
    <source>
        <strain evidence="11">JGI-23</strain>
    </source>
</reference>
<dbReference type="CDD" id="cd04878">
    <property type="entry name" value="ACT_AHAS"/>
    <property type="match status" value="1"/>
</dbReference>
<evidence type="ECO:0000256" key="2">
    <source>
        <dbReference type="ARBA" id="ARBA00005025"/>
    </source>
</evidence>
<evidence type="ECO:0000256" key="5">
    <source>
        <dbReference type="ARBA" id="ARBA00022605"/>
    </source>
</evidence>
<dbReference type="Proteomes" id="UP000199197">
    <property type="component" value="Unassembled WGS sequence"/>
</dbReference>
<dbReference type="Gene3D" id="3.30.70.260">
    <property type="match status" value="1"/>
</dbReference>
<dbReference type="InterPro" id="IPR054480">
    <property type="entry name" value="AHAS_small-like_ACT"/>
</dbReference>
<gene>
    <name evidence="10" type="ORF">JGI23_00439</name>
</gene>
<evidence type="ECO:0000259" key="9">
    <source>
        <dbReference type="PROSITE" id="PS51671"/>
    </source>
</evidence>
<sequence>MKHTISILVENKFGVLTRIAGLFSAKGYNIESISVGPTEDPSISRMTIVTNGDDDQIEQIIKQLNKLIDILKVVDLTNEPFVERELALIKVKVNPYTRSDVIEISDIFRAKVVDIGPTTLTVEVTGKSDKITAMINMLAPYGIVELARTGVVALKREFKGEVYESKEIKMIKKKARQKPENETNKD</sequence>
<proteinExistence type="inferred from homology"/>
<dbReference type="InterPro" id="IPR002912">
    <property type="entry name" value="ACT_dom"/>
</dbReference>
<comment type="catalytic activity">
    <reaction evidence="7 8">
        <text>2 pyruvate + H(+) = (2S)-2-acetolactate + CO2</text>
        <dbReference type="Rhea" id="RHEA:25249"/>
        <dbReference type="ChEBI" id="CHEBI:15361"/>
        <dbReference type="ChEBI" id="CHEBI:15378"/>
        <dbReference type="ChEBI" id="CHEBI:16526"/>
        <dbReference type="ChEBI" id="CHEBI:58476"/>
        <dbReference type="EC" id="2.2.1.6"/>
    </reaction>
</comment>
<dbReference type="FunFam" id="3.30.70.260:FF:000001">
    <property type="entry name" value="Acetolactate synthase, small subunit"/>
    <property type="match status" value="1"/>
</dbReference>
<evidence type="ECO:0000313" key="10">
    <source>
        <dbReference type="EMBL" id="CUS98221.1"/>
    </source>
</evidence>
<dbReference type="PANTHER" id="PTHR30239">
    <property type="entry name" value="ACETOLACTATE SYNTHASE SMALL SUBUNIT"/>
    <property type="match status" value="1"/>
</dbReference>
<comment type="similarity">
    <text evidence="3 8">Belongs to the acetolactate synthase small subunit family.</text>
</comment>
<dbReference type="UniPathway" id="UPA00049">
    <property type="reaction ID" value="UER00059"/>
</dbReference>
<evidence type="ECO:0000256" key="3">
    <source>
        <dbReference type="ARBA" id="ARBA00006341"/>
    </source>
</evidence>
<dbReference type="Gene3D" id="3.30.70.1150">
    <property type="entry name" value="ACT-like. Chain A, domain 2"/>
    <property type="match status" value="1"/>
</dbReference>